<protein>
    <submittedName>
        <fullName evidence="2">Uncharacterized protein</fullName>
    </submittedName>
</protein>
<keyword evidence="3" id="KW-1185">Reference proteome</keyword>
<gene>
    <name evidence="2" type="ORF">NQF89_00015</name>
</gene>
<accession>A0ABT3WI72</accession>
<evidence type="ECO:0000313" key="2">
    <source>
        <dbReference type="EMBL" id="MCX5618815.1"/>
    </source>
</evidence>
<dbReference type="RefSeq" id="WP_266137206.1">
    <property type="nucleotide sequence ID" value="NZ_JANIDX010000001.1"/>
</dbReference>
<organism evidence="2 3">
    <name type="scientific">Bombella pollinis</name>
    <dbReference type="NCBI Taxonomy" id="2967337"/>
    <lineage>
        <taxon>Bacteria</taxon>
        <taxon>Pseudomonadati</taxon>
        <taxon>Pseudomonadota</taxon>
        <taxon>Alphaproteobacteria</taxon>
        <taxon>Acetobacterales</taxon>
        <taxon>Acetobacteraceae</taxon>
        <taxon>Bombella</taxon>
    </lineage>
</organism>
<sequence>MADKSDSKNVPLKPTHEVIKELHPEERPAARERHYEVIDEVSSDEAEDVTQ</sequence>
<reference evidence="2 3" key="1">
    <citation type="submission" date="2022-07" db="EMBL/GenBank/DDBJ databases">
        <title>Bombella genomes.</title>
        <authorList>
            <person name="Harer L."/>
            <person name="Styblova S."/>
            <person name="Ehrmann M."/>
        </authorList>
    </citation>
    <scope>NUCLEOTIDE SEQUENCE [LARGE SCALE GENOMIC DNA]</scope>
    <source>
        <strain evidence="2 3">TMW 2.2556</strain>
    </source>
</reference>
<feature type="region of interest" description="Disordered" evidence="1">
    <location>
        <begin position="1"/>
        <end position="33"/>
    </location>
</feature>
<dbReference type="Proteomes" id="UP001165575">
    <property type="component" value="Unassembled WGS sequence"/>
</dbReference>
<evidence type="ECO:0000256" key="1">
    <source>
        <dbReference type="SAM" id="MobiDB-lite"/>
    </source>
</evidence>
<dbReference type="EMBL" id="JANIDX010000001">
    <property type="protein sequence ID" value="MCX5618815.1"/>
    <property type="molecule type" value="Genomic_DNA"/>
</dbReference>
<name>A0ABT3WI72_9PROT</name>
<evidence type="ECO:0000313" key="3">
    <source>
        <dbReference type="Proteomes" id="UP001165575"/>
    </source>
</evidence>
<comment type="caution">
    <text evidence="2">The sequence shown here is derived from an EMBL/GenBank/DDBJ whole genome shotgun (WGS) entry which is preliminary data.</text>
</comment>
<proteinExistence type="predicted"/>
<feature type="compositionally biased region" description="Basic and acidic residues" evidence="1">
    <location>
        <begin position="14"/>
        <end position="33"/>
    </location>
</feature>